<organism evidence="2 3">
    <name type="scientific">Coniophora puteana (strain RWD-64-598)</name>
    <name type="common">Brown rot fungus</name>
    <dbReference type="NCBI Taxonomy" id="741705"/>
    <lineage>
        <taxon>Eukaryota</taxon>
        <taxon>Fungi</taxon>
        <taxon>Dikarya</taxon>
        <taxon>Basidiomycota</taxon>
        <taxon>Agaricomycotina</taxon>
        <taxon>Agaricomycetes</taxon>
        <taxon>Agaricomycetidae</taxon>
        <taxon>Boletales</taxon>
        <taxon>Coniophorineae</taxon>
        <taxon>Coniophoraceae</taxon>
        <taxon>Coniophora</taxon>
    </lineage>
</organism>
<accession>A0A5M3MAN3</accession>
<sequence>MNVVTEKASFSTLADPEGSRGPYMHRHSPRAANREEILENGWIESSRRITGRLTRATRTQEHITSLTLRHPEQPMREVHSGKLINRRASRRRYRQGEAMDSPIAEPQCPF</sequence>
<feature type="region of interest" description="Disordered" evidence="1">
    <location>
        <begin position="1"/>
        <end position="30"/>
    </location>
</feature>
<dbReference type="RefSeq" id="XP_007773564.1">
    <property type="nucleotide sequence ID" value="XM_007775374.1"/>
</dbReference>
<comment type="caution">
    <text evidence="2">The sequence shown here is derived from an EMBL/GenBank/DDBJ whole genome shotgun (WGS) entry which is preliminary data.</text>
</comment>
<reference evidence="3" key="1">
    <citation type="journal article" date="2012" name="Science">
        <title>The Paleozoic origin of enzymatic lignin decomposition reconstructed from 31 fungal genomes.</title>
        <authorList>
            <person name="Floudas D."/>
            <person name="Binder M."/>
            <person name="Riley R."/>
            <person name="Barry K."/>
            <person name="Blanchette R.A."/>
            <person name="Henrissat B."/>
            <person name="Martinez A.T."/>
            <person name="Otillar R."/>
            <person name="Spatafora J.W."/>
            <person name="Yadav J.S."/>
            <person name="Aerts A."/>
            <person name="Benoit I."/>
            <person name="Boyd A."/>
            <person name="Carlson A."/>
            <person name="Copeland A."/>
            <person name="Coutinho P.M."/>
            <person name="de Vries R.P."/>
            <person name="Ferreira P."/>
            <person name="Findley K."/>
            <person name="Foster B."/>
            <person name="Gaskell J."/>
            <person name="Glotzer D."/>
            <person name="Gorecki P."/>
            <person name="Heitman J."/>
            <person name="Hesse C."/>
            <person name="Hori C."/>
            <person name="Igarashi K."/>
            <person name="Jurgens J.A."/>
            <person name="Kallen N."/>
            <person name="Kersten P."/>
            <person name="Kohler A."/>
            <person name="Kuees U."/>
            <person name="Kumar T.K.A."/>
            <person name="Kuo A."/>
            <person name="LaButti K."/>
            <person name="Larrondo L.F."/>
            <person name="Lindquist E."/>
            <person name="Ling A."/>
            <person name="Lombard V."/>
            <person name="Lucas S."/>
            <person name="Lundell T."/>
            <person name="Martin R."/>
            <person name="McLaughlin D.J."/>
            <person name="Morgenstern I."/>
            <person name="Morin E."/>
            <person name="Murat C."/>
            <person name="Nagy L.G."/>
            <person name="Nolan M."/>
            <person name="Ohm R.A."/>
            <person name="Patyshakuliyeva A."/>
            <person name="Rokas A."/>
            <person name="Ruiz-Duenas F.J."/>
            <person name="Sabat G."/>
            <person name="Salamov A."/>
            <person name="Samejima M."/>
            <person name="Schmutz J."/>
            <person name="Slot J.C."/>
            <person name="St John F."/>
            <person name="Stenlid J."/>
            <person name="Sun H."/>
            <person name="Sun S."/>
            <person name="Syed K."/>
            <person name="Tsang A."/>
            <person name="Wiebenga A."/>
            <person name="Young D."/>
            <person name="Pisabarro A."/>
            <person name="Eastwood D.C."/>
            <person name="Martin F."/>
            <person name="Cullen D."/>
            <person name="Grigoriev I.V."/>
            <person name="Hibbett D.S."/>
        </authorList>
    </citation>
    <scope>NUCLEOTIDE SEQUENCE [LARGE SCALE GENOMIC DNA]</scope>
    <source>
        <strain evidence="3">RWD-64-598 SS2</strain>
    </source>
</reference>
<proteinExistence type="predicted"/>
<dbReference type="Proteomes" id="UP000053558">
    <property type="component" value="Unassembled WGS sequence"/>
</dbReference>
<gene>
    <name evidence="2" type="ORF">CONPUDRAFT_84939</name>
</gene>
<evidence type="ECO:0000313" key="2">
    <source>
        <dbReference type="EMBL" id="EIW76328.1"/>
    </source>
</evidence>
<protein>
    <submittedName>
        <fullName evidence="2">Uncharacterized protein</fullName>
    </submittedName>
</protein>
<name>A0A5M3MAN3_CONPW</name>
<dbReference type="KEGG" id="cput:CONPUDRAFT_84939"/>
<keyword evidence="3" id="KW-1185">Reference proteome</keyword>
<dbReference type="EMBL" id="JH711586">
    <property type="protein sequence ID" value="EIW76328.1"/>
    <property type="molecule type" value="Genomic_DNA"/>
</dbReference>
<dbReference type="GeneID" id="19210860"/>
<dbReference type="AlphaFoldDB" id="A0A5M3MAN3"/>
<evidence type="ECO:0000313" key="3">
    <source>
        <dbReference type="Proteomes" id="UP000053558"/>
    </source>
</evidence>
<evidence type="ECO:0000256" key="1">
    <source>
        <dbReference type="SAM" id="MobiDB-lite"/>
    </source>
</evidence>